<accession>A0ABU1BCV4</accession>
<name>A0ABU1BCV4_PSEHA</name>
<dbReference type="SUPFAM" id="SSF52540">
    <property type="entry name" value="P-loop containing nucleoside triphosphate hydrolases"/>
    <property type="match status" value="2"/>
</dbReference>
<dbReference type="PANTHER" id="PTHR42855:SF1">
    <property type="entry name" value="ABC TRANSPORTER DOMAIN-CONTAINING PROTEIN"/>
    <property type="match status" value="1"/>
</dbReference>
<reference evidence="5 6" key="1">
    <citation type="submission" date="2023-08" db="EMBL/GenBank/DDBJ databases">
        <title>Pseudoalteromonas haloplanktis LL1 genome.</title>
        <authorList>
            <person name="Wu S."/>
        </authorList>
    </citation>
    <scope>NUCLEOTIDE SEQUENCE [LARGE SCALE GENOMIC DNA]</scope>
    <source>
        <strain evidence="5 6">LL1</strain>
    </source>
</reference>
<gene>
    <name evidence="5" type="ORF">RC083_12175</name>
</gene>
<feature type="domain" description="ABC transporter" evidence="4">
    <location>
        <begin position="4"/>
        <end position="241"/>
    </location>
</feature>
<dbReference type="Gene3D" id="3.40.50.300">
    <property type="entry name" value="P-loop containing nucleotide triphosphate hydrolases"/>
    <property type="match status" value="2"/>
</dbReference>
<dbReference type="GO" id="GO:0005524">
    <property type="term" value="F:ATP binding"/>
    <property type="evidence" value="ECO:0007669"/>
    <property type="project" value="UniProtKB-KW"/>
</dbReference>
<keyword evidence="2 5" id="KW-0067">ATP-binding</keyword>
<proteinExistence type="predicted"/>
<dbReference type="CDD" id="cd03221">
    <property type="entry name" value="ABCF_EF-3"/>
    <property type="match status" value="1"/>
</dbReference>
<dbReference type="InterPro" id="IPR027417">
    <property type="entry name" value="P-loop_NTPase"/>
</dbReference>
<comment type="caution">
    <text evidence="5">The sequence shown here is derived from an EMBL/GenBank/DDBJ whole genome shotgun (WGS) entry which is preliminary data.</text>
</comment>
<evidence type="ECO:0000256" key="1">
    <source>
        <dbReference type="ARBA" id="ARBA00022741"/>
    </source>
</evidence>
<evidence type="ECO:0000313" key="5">
    <source>
        <dbReference type="EMBL" id="MDQ9092344.1"/>
    </source>
</evidence>
<dbReference type="EMBL" id="JAVIFY010000008">
    <property type="protein sequence ID" value="MDQ9092344.1"/>
    <property type="molecule type" value="Genomic_DNA"/>
</dbReference>
<feature type="compositionally biased region" description="Polar residues" evidence="3">
    <location>
        <begin position="267"/>
        <end position="280"/>
    </location>
</feature>
<evidence type="ECO:0000256" key="3">
    <source>
        <dbReference type="SAM" id="MobiDB-lite"/>
    </source>
</evidence>
<sequence length="526" mass="58178">MQSLHIHNLSYQHADGHVQFKQLNFAVSEKLTAIIGANGTGKSLLAQILAKQLAATTGNVEFNGSVLLVSQQQLTAQHLEETSGSIAHQLGIAQKLAALARIEQGSCREADFNLVNDDWLCAQYYQQQLLTLAIDAPLSQRVGSLSGGQQRRLTLNCALQAAPDLLILDEPTNHLDHAAKQWLIAQLHAFQGHIIVVSHDRELLNQCNAIIELNNQGATYETGNYQHYSEQKALQQNALAKRINHLEKEQKKQQLQMQQNREKAQQRAAQGSKNRSTASQPKVMLDFKKNSAQASKGASERLASAKLDSLAKKQQTLKQHLPDNIERKLKFSQPSSNKRLLFIDKLCLPYGCSKNPVTLQINSGDKLRIAGPNGSGKSTLLRMISESTKSCLSAAIQLNSKVLYIDQHCSFLTATDNLEKALELHCELKPQTIRHLLANIGFKGDDIYRQIHQLSGGEKMQLAMLIAAQNAANYLLLLDEPDNHLDLANKQHLAQNLANFTGSFILVSHDEAFVQQSSLTAQITLK</sequence>
<keyword evidence="1" id="KW-0547">Nucleotide-binding</keyword>
<dbReference type="Proteomes" id="UP001226574">
    <property type="component" value="Unassembled WGS sequence"/>
</dbReference>
<dbReference type="PROSITE" id="PS50893">
    <property type="entry name" value="ABC_TRANSPORTER_2"/>
    <property type="match status" value="1"/>
</dbReference>
<dbReference type="SMART" id="SM00382">
    <property type="entry name" value="AAA"/>
    <property type="match status" value="2"/>
</dbReference>
<feature type="region of interest" description="Disordered" evidence="3">
    <location>
        <begin position="248"/>
        <end position="282"/>
    </location>
</feature>
<dbReference type="Pfam" id="PF00005">
    <property type="entry name" value="ABC_tran"/>
    <property type="match status" value="2"/>
</dbReference>
<evidence type="ECO:0000256" key="2">
    <source>
        <dbReference type="ARBA" id="ARBA00022840"/>
    </source>
</evidence>
<organism evidence="5 6">
    <name type="scientific">Pseudoalteromonas haloplanktis</name>
    <name type="common">Alteromonas haloplanktis</name>
    <dbReference type="NCBI Taxonomy" id="228"/>
    <lineage>
        <taxon>Bacteria</taxon>
        <taxon>Pseudomonadati</taxon>
        <taxon>Pseudomonadota</taxon>
        <taxon>Gammaproteobacteria</taxon>
        <taxon>Alteromonadales</taxon>
        <taxon>Pseudoalteromonadaceae</taxon>
        <taxon>Pseudoalteromonas</taxon>
    </lineage>
</organism>
<dbReference type="InterPro" id="IPR051309">
    <property type="entry name" value="ABCF_ATPase"/>
</dbReference>
<evidence type="ECO:0000259" key="4">
    <source>
        <dbReference type="PROSITE" id="PS50893"/>
    </source>
</evidence>
<evidence type="ECO:0000313" key="6">
    <source>
        <dbReference type="Proteomes" id="UP001226574"/>
    </source>
</evidence>
<dbReference type="InterPro" id="IPR003439">
    <property type="entry name" value="ABC_transporter-like_ATP-bd"/>
</dbReference>
<dbReference type="RefSeq" id="WP_309039155.1">
    <property type="nucleotide sequence ID" value="NZ_JAVIFY010000008.1"/>
</dbReference>
<dbReference type="PANTHER" id="PTHR42855">
    <property type="entry name" value="ABC TRANSPORTER ATP-BINDING SUBUNIT"/>
    <property type="match status" value="1"/>
</dbReference>
<dbReference type="InterPro" id="IPR003593">
    <property type="entry name" value="AAA+_ATPase"/>
</dbReference>
<protein>
    <submittedName>
        <fullName evidence="5">ATP-binding cassette domain-containing protein</fullName>
    </submittedName>
</protein>
<keyword evidence="6" id="KW-1185">Reference proteome</keyword>